<dbReference type="PROSITE" id="PS51733">
    <property type="entry name" value="BPL_LPL_CATALYTIC"/>
    <property type="match status" value="1"/>
</dbReference>
<dbReference type="Proteomes" id="UP000605148">
    <property type="component" value="Unassembled WGS sequence"/>
</dbReference>
<dbReference type="InterPro" id="IPR004143">
    <property type="entry name" value="BPL_LPL_catalytic"/>
</dbReference>
<feature type="binding site" evidence="6 9">
    <location>
        <begin position="89"/>
        <end position="96"/>
    </location>
    <ligand>
        <name>substrate</name>
    </ligand>
</feature>
<evidence type="ECO:0000313" key="13">
    <source>
        <dbReference type="Proteomes" id="UP000605148"/>
    </source>
</evidence>
<dbReference type="PROSITE" id="PS01313">
    <property type="entry name" value="LIPB"/>
    <property type="match status" value="1"/>
</dbReference>
<evidence type="ECO:0000256" key="10">
    <source>
        <dbReference type="PIRSR" id="PIRSR016262-3"/>
    </source>
</evidence>
<evidence type="ECO:0000256" key="1">
    <source>
        <dbReference type="ARBA" id="ARBA00004821"/>
    </source>
</evidence>
<keyword evidence="13" id="KW-1185">Reference proteome</keyword>
<evidence type="ECO:0000256" key="6">
    <source>
        <dbReference type="HAMAP-Rule" id="MF_00013"/>
    </source>
</evidence>
<evidence type="ECO:0000259" key="11">
    <source>
        <dbReference type="PROSITE" id="PS51733"/>
    </source>
</evidence>
<comment type="similarity">
    <text evidence="6 7">Belongs to the LipB family.</text>
</comment>
<feature type="binding site" evidence="6 9">
    <location>
        <begin position="177"/>
        <end position="179"/>
    </location>
    <ligand>
        <name>substrate</name>
    </ligand>
</feature>
<evidence type="ECO:0000256" key="5">
    <source>
        <dbReference type="ARBA" id="ARBA00024732"/>
    </source>
</evidence>
<dbReference type="PANTHER" id="PTHR10993">
    <property type="entry name" value="OCTANOYLTRANSFERASE"/>
    <property type="match status" value="1"/>
</dbReference>
<evidence type="ECO:0000313" key="12">
    <source>
        <dbReference type="EMBL" id="GGB58399.1"/>
    </source>
</evidence>
<reference evidence="12" key="2">
    <citation type="submission" date="2020-09" db="EMBL/GenBank/DDBJ databases">
        <authorList>
            <person name="Sun Q."/>
            <person name="Zhou Y."/>
        </authorList>
    </citation>
    <scope>NUCLEOTIDE SEQUENCE</scope>
    <source>
        <strain evidence="12">CGMCC 1.12426</strain>
    </source>
</reference>
<gene>
    <name evidence="6 12" type="primary">lipB</name>
    <name evidence="12" type="ORF">GCM10011316_33080</name>
</gene>
<dbReference type="GO" id="GO:0009249">
    <property type="term" value="P:protein lipoylation"/>
    <property type="evidence" value="ECO:0007669"/>
    <property type="project" value="InterPro"/>
</dbReference>
<keyword evidence="2 6" id="KW-0963">Cytoplasm</keyword>
<dbReference type="PIRSF" id="PIRSF016262">
    <property type="entry name" value="LPLase"/>
    <property type="match status" value="1"/>
</dbReference>
<comment type="caution">
    <text evidence="12">The sequence shown here is derived from an EMBL/GenBank/DDBJ whole genome shotgun (WGS) entry which is preliminary data.</text>
</comment>
<evidence type="ECO:0000256" key="2">
    <source>
        <dbReference type="ARBA" id="ARBA00022490"/>
    </source>
</evidence>
<sequence length="237" mass="26809">MSIQDRQSLDHMFFPNPGSGPVEWVISDAPVDYREAVETMDRHVAGISAGHAGERVWLVEHPPLYTAGTSARESDLIAPERFPVYQTGRGGQYTYHGPGQRVAYVMLDLKRRRQDVRAFVSALEAWIINTLWTYHIRGERREDRVGVWVRRPDRSATGEDKIAAIGIRLRKWVTFHGISFNVEPDLEHFSGIVPCGIQEHGVTSLVDLGIPVTMAENDIVLRSEFEKVFGPTMRSEL</sequence>
<dbReference type="InterPro" id="IPR045864">
    <property type="entry name" value="aa-tRNA-synth_II/BPL/LPL"/>
</dbReference>
<dbReference type="SUPFAM" id="SSF55681">
    <property type="entry name" value="Class II aaRS and biotin synthetases"/>
    <property type="match status" value="1"/>
</dbReference>
<dbReference type="CDD" id="cd16444">
    <property type="entry name" value="LipB"/>
    <property type="match status" value="1"/>
</dbReference>
<dbReference type="GO" id="GO:0033819">
    <property type="term" value="F:lipoyl(octanoyl) transferase activity"/>
    <property type="evidence" value="ECO:0007669"/>
    <property type="project" value="UniProtKB-EC"/>
</dbReference>
<dbReference type="Gene3D" id="3.30.930.10">
    <property type="entry name" value="Bira Bifunctional Protein, Domain 2"/>
    <property type="match status" value="1"/>
</dbReference>
<feature type="domain" description="BPL/LPL catalytic" evidence="11">
    <location>
        <begin position="50"/>
        <end position="233"/>
    </location>
</feature>
<comment type="miscellaneous">
    <text evidence="6">In the reaction, the free carboxyl group of octanoic acid is attached via an amide linkage to the epsilon-amino group of a specific lysine residue of lipoyl domains of lipoate-dependent enzymes.</text>
</comment>
<organism evidence="12 13">
    <name type="scientific">Roseibium aquae</name>
    <dbReference type="NCBI Taxonomy" id="1323746"/>
    <lineage>
        <taxon>Bacteria</taxon>
        <taxon>Pseudomonadati</taxon>
        <taxon>Pseudomonadota</taxon>
        <taxon>Alphaproteobacteria</taxon>
        <taxon>Hyphomicrobiales</taxon>
        <taxon>Stappiaceae</taxon>
        <taxon>Roseibium</taxon>
    </lineage>
</organism>
<accession>A0A916TMD3</accession>
<keyword evidence="3 6" id="KW-0808">Transferase</keyword>
<evidence type="ECO:0000256" key="8">
    <source>
        <dbReference type="PIRSR" id="PIRSR016262-1"/>
    </source>
</evidence>
<dbReference type="HAMAP" id="MF_00013">
    <property type="entry name" value="LipB"/>
    <property type="match status" value="1"/>
</dbReference>
<keyword evidence="4 6" id="KW-0012">Acyltransferase</keyword>
<dbReference type="RefSeq" id="WP_150496810.1">
    <property type="nucleotide sequence ID" value="NZ_BMFA01000011.1"/>
</dbReference>
<dbReference type="NCBIfam" id="TIGR00214">
    <property type="entry name" value="lipB"/>
    <property type="match status" value="1"/>
</dbReference>
<name>A0A916TMD3_9HYPH</name>
<dbReference type="InterPro" id="IPR020605">
    <property type="entry name" value="Octanoyltransferase_CS"/>
</dbReference>
<evidence type="ECO:0000256" key="9">
    <source>
        <dbReference type="PIRSR" id="PIRSR016262-2"/>
    </source>
</evidence>
<evidence type="ECO:0000256" key="4">
    <source>
        <dbReference type="ARBA" id="ARBA00023315"/>
    </source>
</evidence>
<dbReference type="NCBIfam" id="NF010925">
    <property type="entry name" value="PRK14345.1"/>
    <property type="match status" value="1"/>
</dbReference>
<protein>
    <recommendedName>
        <fullName evidence="6 7">Octanoyltransferase</fullName>
        <ecNumber evidence="6 7">2.3.1.181</ecNumber>
    </recommendedName>
    <alternativeName>
        <fullName evidence="6">Lipoate-protein ligase B</fullName>
    </alternativeName>
    <alternativeName>
        <fullName evidence="6">Lipoyl/octanoyl transferase</fullName>
    </alternativeName>
    <alternativeName>
        <fullName evidence="6">Octanoyl-[acyl-carrier-protein]-protein N-octanoyltransferase</fullName>
    </alternativeName>
</protein>
<dbReference type="OrthoDB" id="9787061at2"/>
<comment type="function">
    <text evidence="5 6 7">Catalyzes the transfer of endogenously produced octanoic acid from octanoyl-acyl-carrier-protein onto the lipoyl domains of lipoate-dependent enzymes. Lipoyl-ACP can also act as a substrate although octanoyl-ACP is likely to be the physiological substrate.</text>
</comment>
<dbReference type="FunFam" id="3.30.930.10:FF:000159">
    <property type="entry name" value="Octanoyltransferase"/>
    <property type="match status" value="1"/>
</dbReference>
<comment type="pathway">
    <text evidence="1 6 7">Protein modification; protein lipoylation via endogenous pathway; protein N(6)-(lipoyl)lysine from octanoyl-[acyl-carrier-protein]: step 1/2.</text>
</comment>
<dbReference type="NCBIfam" id="NF010921">
    <property type="entry name" value="PRK14341.1"/>
    <property type="match status" value="1"/>
</dbReference>
<feature type="binding site" evidence="6 9">
    <location>
        <begin position="164"/>
        <end position="166"/>
    </location>
    <ligand>
        <name>substrate</name>
    </ligand>
</feature>
<evidence type="ECO:0000256" key="7">
    <source>
        <dbReference type="PIRNR" id="PIRNR016262"/>
    </source>
</evidence>
<reference evidence="12" key="1">
    <citation type="journal article" date="2014" name="Int. J. Syst. Evol. Microbiol.">
        <title>Complete genome sequence of Corynebacterium casei LMG S-19264T (=DSM 44701T), isolated from a smear-ripened cheese.</title>
        <authorList>
            <consortium name="US DOE Joint Genome Institute (JGI-PGF)"/>
            <person name="Walter F."/>
            <person name="Albersmeier A."/>
            <person name="Kalinowski J."/>
            <person name="Ruckert C."/>
        </authorList>
    </citation>
    <scope>NUCLEOTIDE SEQUENCE</scope>
    <source>
        <strain evidence="12">CGMCC 1.12426</strain>
    </source>
</reference>
<dbReference type="EMBL" id="BMFA01000011">
    <property type="protein sequence ID" value="GGB58399.1"/>
    <property type="molecule type" value="Genomic_DNA"/>
</dbReference>
<dbReference type="InterPro" id="IPR000544">
    <property type="entry name" value="Octanoyltransferase"/>
</dbReference>
<dbReference type="Pfam" id="PF21948">
    <property type="entry name" value="LplA-B_cat"/>
    <property type="match status" value="1"/>
</dbReference>
<feature type="active site" description="Acyl-thioester intermediate" evidence="6 8">
    <location>
        <position position="195"/>
    </location>
</feature>
<evidence type="ECO:0000256" key="3">
    <source>
        <dbReference type="ARBA" id="ARBA00022679"/>
    </source>
</evidence>
<dbReference type="EC" id="2.3.1.181" evidence="6 7"/>
<dbReference type="PANTHER" id="PTHR10993:SF7">
    <property type="entry name" value="LIPOYLTRANSFERASE 2, MITOCHONDRIAL-RELATED"/>
    <property type="match status" value="1"/>
</dbReference>
<comment type="catalytic activity">
    <reaction evidence="6 7">
        <text>octanoyl-[ACP] + L-lysyl-[protein] = N(6)-octanoyl-L-lysyl-[protein] + holo-[ACP] + H(+)</text>
        <dbReference type="Rhea" id="RHEA:17665"/>
        <dbReference type="Rhea" id="RHEA-COMP:9636"/>
        <dbReference type="Rhea" id="RHEA-COMP:9685"/>
        <dbReference type="Rhea" id="RHEA-COMP:9752"/>
        <dbReference type="Rhea" id="RHEA-COMP:9928"/>
        <dbReference type="ChEBI" id="CHEBI:15378"/>
        <dbReference type="ChEBI" id="CHEBI:29969"/>
        <dbReference type="ChEBI" id="CHEBI:64479"/>
        <dbReference type="ChEBI" id="CHEBI:78463"/>
        <dbReference type="ChEBI" id="CHEBI:78809"/>
        <dbReference type="EC" id="2.3.1.181"/>
    </reaction>
</comment>
<feature type="site" description="Lowers pKa of active site Cys" evidence="6 10">
    <location>
        <position position="161"/>
    </location>
</feature>
<comment type="subcellular location">
    <subcellularLocation>
        <location evidence="6">Cytoplasm</location>
    </subcellularLocation>
</comment>
<proteinExistence type="inferred from homology"/>
<dbReference type="AlphaFoldDB" id="A0A916TMD3"/>
<dbReference type="GO" id="GO:0005737">
    <property type="term" value="C:cytoplasm"/>
    <property type="evidence" value="ECO:0007669"/>
    <property type="project" value="UniProtKB-SubCell"/>
</dbReference>